<evidence type="ECO:0000259" key="1">
    <source>
        <dbReference type="PROSITE" id="PS51352"/>
    </source>
</evidence>
<organism evidence="2 3">
    <name type="scientific">Halothiobacillus neapolitanus (strain ATCC 23641 / DSM 15147 / CIP 104769 / NCIMB 8539 / c2)</name>
    <name type="common">Thiobacillus neapolitanus</name>
    <dbReference type="NCBI Taxonomy" id="555778"/>
    <lineage>
        <taxon>Bacteria</taxon>
        <taxon>Pseudomonadati</taxon>
        <taxon>Pseudomonadota</taxon>
        <taxon>Gammaproteobacteria</taxon>
        <taxon>Chromatiales</taxon>
        <taxon>Halothiobacillaceae</taxon>
        <taxon>Halothiobacillus</taxon>
    </lineage>
</organism>
<dbReference type="SUPFAM" id="SSF52833">
    <property type="entry name" value="Thioredoxin-like"/>
    <property type="match status" value="1"/>
</dbReference>
<dbReference type="PANTHER" id="PTHR35272">
    <property type="entry name" value="THIOL:DISULFIDE INTERCHANGE PROTEIN DSBC-RELATED"/>
    <property type="match status" value="1"/>
</dbReference>
<reference evidence="2 3" key="1">
    <citation type="submission" date="2009-10" db="EMBL/GenBank/DDBJ databases">
        <title>Complete sequence of Halothiobacillus neapolitanus c2.</title>
        <authorList>
            <consortium name="US DOE Joint Genome Institute"/>
            <person name="Lucas S."/>
            <person name="Copeland A."/>
            <person name="Lapidus A."/>
            <person name="Glavina del Rio T."/>
            <person name="Tice H."/>
            <person name="Bruce D."/>
            <person name="Goodwin L."/>
            <person name="Pitluck S."/>
            <person name="Davenport K."/>
            <person name="Brettin T."/>
            <person name="Detter J.C."/>
            <person name="Han C."/>
            <person name="Tapia R."/>
            <person name="Larimer F."/>
            <person name="Land M."/>
            <person name="Hauser L."/>
            <person name="Kyrpides N."/>
            <person name="Mikhailova N."/>
            <person name="Kerfeld C."/>
            <person name="Cannon G."/>
            <person name="Heinhort S."/>
        </authorList>
    </citation>
    <scope>NUCLEOTIDE SEQUENCE [LARGE SCALE GENOMIC DNA]</scope>
    <source>
        <strain evidence="3">ATCC 23641 / c2</strain>
    </source>
</reference>
<accession>D0KZM0</accession>
<protein>
    <recommendedName>
        <fullName evidence="1">Thioredoxin domain-containing protein</fullName>
    </recommendedName>
</protein>
<dbReference type="PANTHER" id="PTHR35272:SF4">
    <property type="entry name" value="THIOL:DISULFIDE INTERCHANGE PROTEIN DSBG"/>
    <property type="match status" value="1"/>
</dbReference>
<dbReference type="InterPro" id="IPR013766">
    <property type="entry name" value="Thioredoxin_domain"/>
</dbReference>
<dbReference type="PROSITE" id="PS51352">
    <property type="entry name" value="THIOREDOXIN_2"/>
    <property type="match status" value="1"/>
</dbReference>
<keyword evidence="3" id="KW-1185">Reference proteome</keyword>
<dbReference type="AlphaFoldDB" id="D0KZM0"/>
<dbReference type="InterPro" id="IPR012336">
    <property type="entry name" value="Thioredoxin-like_fold"/>
</dbReference>
<dbReference type="OrthoDB" id="12976at2"/>
<dbReference type="Pfam" id="PF13098">
    <property type="entry name" value="Thioredoxin_2"/>
    <property type="match status" value="1"/>
</dbReference>
<dbReference type="eggNOG" id="COG1651">
    <property type="taxonomic scope" value="Bacteria"/>
</dbReference>
<name>D0KZM0_HALNC</name>
<dbReference type="Gene3D" id="3.40.30.10">
    <property type="entry name" value="Glutaredoxin"/>
    <property type="match status" value="1"/>
</dbReference>
<dbReference type="EMBL" id="CP001801">
    <property type="protein sequence ID" value="ACX95893.1"/>
    <property type="molecule type" value="Genomic_DNA"/>
</dbReference>
<dbReference type="Proteomes" id="UP000009102">
    <property type="component" value="Chromosome"/>
</dbReference>
<dbReference type="InterPro" id="IPR036249">
    <property type="entry name" value="Thioredoxin-like_sf"/>
</dbReference>
<sequence length="222" mass="24576">MFDHHLHRSRQQRLIPFWASMLLTLFIFNAPIYAQTATAAQDRVVAQNLMNDLADSSWIQDGTGSKIVYLFFDPNCPYCHHVFDSLMKIRKDSPDLQFRWIPLGMLGSNSTAKAGAIIQAPDPLKAFMTNEKNYGFLNSDTGGGILPAKQVDAASQTILVENLSILQGQNLYGIPVVVFQADDGKPFYFSGQRSEAQLREILAHVEAGSFGGGQPIKGQQNK</sequence>
<feature type="domain" description="Thioredoxin" evidence="1">
    <location>
        <begin position="26"/>
        <end position="207"/>
    </location>
</feature>
<evidence type="ECO:0000313" key="3">
    <source>
        <dbReference type="Proteomes" id="UP000009102"/>
    </source>
</evidence>
<evidence type="ECO:0000313" key="2">
    <source>
        <dbReference type="EMBL" id="ACX95893.1"/>
    </source>
</evidence>
<dbReference type="STRING" id="555778.Hneap_1057"/>
<dbReference type="HOGENOM" id="CLU_094179_0_0_6"/>
<dbReference type="KEGG" id="hna:Hneap_1057"/>
<dbReference type="InterPro" id="IPR051470">
    <property type="entry name" value="Thiol:disulfide_interchange"/>
</dbReference>
<proteinExistence type="predicted"/>
<gene>
    <name evidence="2" type="ordered locus">Hneap_1057</name>
</gene>